<evidence type="ECO:0000313" key="8">
    <source>
        <dbReference type="Proteomes" id="UP000009168"/>
    </source>
</evidence>
<dbReference type="Proteomes" id="UP000009168">
    <property type="component" value="Unassembled WGS sequence"/>
</dbReference>
<dbReference type="STRING" id="312017.I7LW96"/>
<feature type="compositionally biased region" description="Basic residues" evidence="5">
    <location>
        <begin position="103"/>
        <end position="128"/>
    </location>
</feature>
<dbReference type="SMART" id="SM00361">
    <property type="entry name" value="RRM_1"/>
    <property type="match status" value="1"/>
</dbReference>
<feature type="compositionally biased region" description="Basic and acidic residues" evidence="5">
    <location>
        <begin position="92"/>
        <end position="102"/>
    </location>
</feature>
<evidence type="ECO:0000256" key="5">
    <source>
        <dbReference type="SAM" id="MobiDB-lite"/>
    </source>
</evidence>
<dbReference type="Pfam" id="PF00076">
    <property type="entry name" value="RRM_1"/>
    <property type="match status" value="1"/>
</dbReference>
<keyword evidence="8" id="KW-1185">Reference proteome</keyword>
<evidence type="ECO:0000256" key="3">
    <source>
        <dbReference type="ARBA" id="ARBA00023187"/>
    </source>
</evidence>
<dbReference type="RefSeq" id="XP_001021455.2">
    <property type="nucleotide sequence ID" value="XM_001021455.2"/>
</dbReference>
<dbReference type="SMART" id="SM00360">
    <property type="entry name" value="RRM"/>
    <property type="match status" value="2"/>
</dbReference>
<keyword evidence="3" id="KW-0508">mRNA splicing</keyword>
<evidence type="ECO:0000313" key="7">
    <source>
        <dbReference type="EMBL" id="EAS01210.2"/>
    </source>
</evidence>
<dbReference type="InterPro" id="IPR003954">
    <property type="entry name" value="RRM_euk-type"/>
</dbReference>
<evidence type="ECO:0000256" key="2">
    <source>
        <dbReference type="ARBA" id="ARBA00022884"/>
    </source>
</evidence>
<dbReference type="EMBL" id="GG662605">
    <property type="protein sequence ID" value="EAS01210.2"/>
    <property type="molecule type" value="Genomic_DNA"/>
</dbReference>
<sequence>MYFNLFKLYLLTLSNFLFLQNELLVFLLKKAYRHIVLQDIYYLLFNSNKDISISQSIKYNQLILKTFLQSKFVELDSQLYINRIDQKQMSSSRERKRSDSRSKKDKKDKKDKKEKKDKKDKKEHKEHKERRDSREKKSKKESKDRRDRKESRDREEKKDKKDKKDKKKRDKSEDRKRRSNSYHQKRKRSSTKSSSRGRKRSQPQRGQNFGFAFDSPPKEITQKEEPAQSQEVVNDFSNVINNPNFNPKFKELFMKLQNSKLPDLQNSKCDRKLYIGNIPPGLQPVKCQLMINSALKQLKVNQETPGDSCVSIWISPEGNYGFAEFRTPDEATKALNALVNVTLLGQPLKVGRPAQYTKSSTEVSSSGANSGATGFSSSGRFDILSLLDPNGQKKDQEEAEGAQQAANLTLIPGLEAAPPVTNKNMISLKVQIPTRILVLHNMIADGELIIDEEFRQIEEDVKEECSKHGKVVKITIPRPSDSNEQVKGQGRIFVEYENTDAARDARRDLNGRLFNNRTVQVQYFSEQKYLDGELDFRIR</sequence>
<dbReference type="GO" id="GO:0006397">
    <property type="term" value="P:mRNA processing"/>
    <property type="evidence" value="ECO:0007669"/>
    <property type="project" value="UniProtKB-KW"/>
</dbReference>
<dbReference type="PROSITE" id="PS50102">
    <property type="entry name" value="RRM"/>
    <property type="match status" value="2"/>
</dbReference>
<keyword evidence="1" id="KW-0507">mRNA processing</keyword>
<evidence type="ECO:0000256" key="1">
    <source>
        <dbReference type="ARBA" id="ARBA00022664"/>
    </source>
</evidence>
<feature type="compositionally biased region" description="Basic and acidic residues" evidence="5">
    <location>
        <begin position="216"/>
        <end position="226"/>
    </location>
</feature>
<name>I7LW96_TETTS</name>
<proteinExistence type="predicted"/>
<dbReference type="CDD" id="cd12232">
    <property type="entry name" value="RRM3_U2AF65"/>
    <property type="match status" value="1"/>
</dbReference>
<dbReference type="InterPro" id="IPR035979">
    <property type="entry name" value="RBD_domain_sf"/>
</dbReference>
<feature type="region of interest" description="Disordered" evidence="5">
    <location>
        <begin position="355"/>
        <end position="374"/>
    </location>
</feature>
<dbReference type="InterPro" id="IPR000504">
    <property type="entry name" value="RRM_dom"/>
</dbReference>
<dbReference type="PANTHER" id="PTHR23139">
    <property type="entry name" value="RNA-BINDING PROTEIN"/>
    <property type="match status" value="1"/>
</dbReference>
<dbReference type="GO" id="GO:0008380">
    <property type="term" value="P:RNA splicing"/>
    <property type="evidence" value="ECO:0007669"/>
    <property type="project" value="UniProtKB-KW"/>
</dbReference>
<dbReference type="OrthoDB" id="10266058at2759"/>
<feature type="compositionally biased region" description="Basic residues" evidence="5">
    <location>
        <begin position="160"/>
        <end position="169"/>
    </location>
</feature>
<feature type="region of interest" description="Disordered" evidence="5">
    <location>
        <begin position="86"/>
        <end position="230"/>
    </location>
</feature>
<accession>I7LW96</accession>
<dbReference type="FunFam" id="3.30.70.330:FF:000097">
    <property type="entry name" value="U2 snRNP auxiliary factor large subunit"/>
    <property type="match status" value="1"/>
</dbReference>
<feature type="compositionally biased region" description="Basic residues" evidence="5">
    <location>
        <begin position="177"/>
        <end position="202"/>
    </location>
</feature>
<dbReference type="SUPFAM" id="SSF54928">
    <property type="entry name" value="RNA-binding domain, RBD"/>
    <property type="match status" value="2"/>
</dbReference>
<dbReference type="KEGG" id="tet:TTHERM_00318730"/>
<dbReference type="GeneID" id="7838336"/>
<gene>
    <name evidence="7" type="ORF">TTHERM_00318730</name>
</gene>
<feature type="compositionally biased region" description="Polar residues" evidence="5">
    <location>
        <begin position="356"/>
        <end position="374"/>
    </location>
</feature>
<feature type="domain" description="RRM" evidence="6">
    <location>
        <begin position="271"/>
        <end position="355"/>
    </location>
</feature>
<dbReference type="eggNOG" id="KOG0120">
    <property type="taxonomic scope" value="Eukaryota"/>
</dbReference>
<evidence type="ECO:0000256" key="4">
    <source>
        <dbReference type="PROSITE-ProRule" id="PRU00176"/>
    </source>
</evidence>
<dbReference type="InterPro" id="IPR012677">
    <property type="entry name" value="Nucleotide-bd_a/b_plait_sf"/>
</dbReference>
<organism evidence="7 8">
    <name type="scientific">Tetrahymena thermophila (strain SB210)</name>
    <dbReference type="NCBI Taxonomy" id="312017"/>
    <lineage>
        <taxon>Eukaryota</taxon>
        <taxon>Sar</taxon>
        <taxon>Alveolata</taxon>
        <taxon>Ciliophora</taxon>
        <taxon>Intramacronucleata</taxon>
        <taxon>Oligohymenophorea</taxon>
        <taxon>Hymenostomatida</taxon>
        <taxon>Tetrahymenina</taxon>
        <taxon>Tetrahymenidae</taxon>
        <taxon>Tetrahymena</taxon>
    </lineage>
</organism>
<feature type="compositionally biased region" description="Basic and acidic residues" evidence="5">
    <location>
        <begin position="141"/>
        <end position="159"/>
    </location>
</feature>
<feature type="domain" description="RRM" evidence="6">
    <location>
        <begin position="435"/>
        <end position="526"/>
    </location>
</feature>
<protein>
    <submittedName>
        <fullName evidence="7">RNA recognition motif protein</fullName>
    </submittedName>
</protein>
<dbReference type="GO" id="GO:0003723">
    <property type="term" value="F:RNA binding"/>
    <property type="evidence" value="ECO:0007669"/>
    <property type="project" value="UniProtKB-UniRule"/>
</dbReference>
<dbReference type="Gene3D" id="3.30.70.330">
    <property type="match status" value="2"/>
</dbReference>
<evidence type="ECO:0000259" key="6">
    <source>
        <dbReference type="PROSITE" id="PS50102"/>
    </source>
</evidence>
<reference evidence="8" key="1">
    <citation type="journal article" date="2006" name="PLoS Biol.">
        <title>Macronuclear genome sequence of the ciliate Tetrahymena thermophila, a model eukaryote.</title>
        <authorList>
            <person name="Eisen J.A."/>
            <person name="Coyne R.S."/>
            <person name="Wu M."/>
            <person name="Wu D."/>
            <person name="Thiagarajan M."/>
            <person name="Wortman J.R."/>
            <person name="Badger J.H."/>
            <person name="Ren Q."/>
            <person name="Amedeo P."/>
            <person name="Jones K.M."/>
            <person name="Tallon L.J."/>
            <person name="Delcher A.L."/>
            <person name="Salzberg S.L."/>
            <person name="Silva J.C."/>
            <person name="Haas B.J."/>
            <person name="Majoros W.H."/>
            <person name="Farzad M."/>
            <person name="Carlton J.M."/>
            <person name="Smith R.K. Jr."/>
            <person name="Garg J."/>
            <person name="Pearlman R.E."/>
            <person name="Karrer K.M."/>
            <person name="Sun L."/>
            <person name="Manning G."/>
            <person name="Elde N.C."/>
            <person name="Turkewitz A.P."/>
            <person name="Asai D.J."/>
            <person name="Wilkes D.E."/>
            <person name="Wang Y."/>
            <person name="Cai H."/>
            <person name="Collins K."/>
            <person name="Stewart B.A."/>
            <person name="Lee S.R."/>
            <person name="Wilamowska K."/>
            <person name="Weinberg Z."/>
            <person name="Ruzzo W.L."/>
            <person name="Wloga D."/>
            <person name="Gaertig J."/>
            <person name="Frankel J."/>
            <person name="Tsao C.-C."/>
            <person name="Gorovsky M.A."/>
            <person name="Keeling P.J."/>
            <person name="Waller R.F."/>
            <person name="Patron N.J."/>
            <person name="Cherry J.M."/>
            <person name="Stover N.A."/>
            <person name="Krieger C.J."/>
            <person name="del Toro C."/>
            <person name="Ryder H.F."/>
            <person name="Williamson S.C."/>
            <person name="Barbeau R.A."/>
            <person name="Hamilton E.P."/>
            <person name="Orias E."/>
        </authorList>
    </citation>
    <scope>NUCLEOTIDE SEQUENCE [LARGE SCALE GENOMIC DNA]</scope>
    <source>
        <strain evidence="8">SB210</strain>
    </source>
</reference>
<keyword evidence="2 4" id="KW-0694">RNA-binding</keyword>
<dbReference type="InParanoid" id="I7LW96"/>
<dbReference type="AlphaFoldDB" id="I7LW96"/>